<feature type="transmembrane region" description="Helical" evidence="1">
    <location>
        <begin position="12"/>
        <end position="35"/>
    </location>
</feature>
<dbReference type="EMBL" id="FRFD01000004">
    <property type="protein sequence ID" value="SHO47684.1"/>
    <property type="molecule type" value="Genomic_DNA"/>
</dbReference>
<keyword evidence="1" id="KW-0812">Transmembrane</keyword>
<feature type="domain" description="CAAX prenyl protease 2/Lysostaphin resistance protein A-like" evidence="2">
    <location>
        <begin position="111"/>
        <end position="208"/>
    </location>
</feature>
<dbReference type="InterPro" id="IPR003675">
    <property type="entry name" value="Rce1/LyrA-like_dom"/>
</dbReference>
<keyword evidence="1" id="KW-1133">Transmembrane helix</keyword>
<dbReference type="AlphaFoldDB" id="A0A1M7Y5I9"/>
<reference evidence="3 4" key="1">
    <citation type="submission" date="2016-12" db="EMBL/GenBank/DDBJ databases">
        <authorList>
            <person name="Song W.-J."/>
            <person name="Kurnit D.M."/>
        </authorList>
    </citation>
    <scope>NUCLEOTIDE SEQUENCE [LARGE SCALE GENOMIC DNA]</scope>
    <source>
        <strain evidence="3 4">DSM 12503</strain>
    </source>
</reference>
<dbReference type="GO" id="GO:0080120">
    <property type="term" value="P:CAAX-box protein maturation"/>
    <property type="evidence" value="ECO:0007669"/>
    <property type="project" value="UniProtKB-ARBA"/>
</dbReference>
<dbReference type="PANTHER" id="PTHR36435:SF1">
    <property type="entry name" value="CAAX AMINO TERMINAL PROTEASE FAMILY PROTEIN"/>
    <property type="match status" value="1"/>
</dbReference>
<feature type="transmembrane region" description="Helical" evidence="1">
    <location>
        <begin position="109"/>
        <end position="125"/>
    </location>
</feature>
<feature type="transmembrane region" description="Helical" evidence="1">
    <location>
        <begin position="84"/>
        <end position="103"/>
    </location>
</feature>
<sequence length="250" mass="27981">MKKSYSQKHPYTSAVLIGLLCTFMTALGAAVPQIIGLDPDAQIAVTTFFLMISIALGITIMKKSRFSLYDYGFRKSEKDTTRKIWWYIPLIAVEIVPIAIAGFSTKVTALQYIILLLFTVAVGFNEEIYFRGLAFKVMEEKGRKKAIIWSSAVFGVLHLINVLNGKDTLYLVLQMFFAFLVGFVLAEIVSITKSLWVIIIWHAAYDYISSITGDALDRKALIILAIQVGILLVYAIFIWKMSNAEDAVIA</sequence>
<dbReference type="OrthoDB" id="371054at2"/>
<keyword evidence="1" id="KW-0472">Membrane</keyword>
<gene>
    <name evidence="3" type="ORF">SAMN02745217_01623</name>
</gene>
<dbReference type="PANTHER" id="PTHR36435">
    <property type="entry name" value="SLR1288 PROTEIN"/>
    <property type="match status" value="1"/>
</dbReference>
<dbReference type="RefSeq" id="WP_073588320.1">
    <property type="nucleotide sequence ID" value="NZ_FRFD01000004.1"/>
</dbReference>
<dbReference type="InterPro" id="IPR052710">
    <property type="entry name" value="CAAX_protease"/>
</dbReference>
<keyword evidence="4" id="KW-1185">Reference proteome</keyword>
<protein>
    <recommendedName>
        <fullName evidence="2">CAAX prenyl protease 2/Lysostaphin resistance protein A-like domain-containing protein</fullName>
    </recommendedName>
</protein>
<proteinExistence type="predicted"/>
<feature type="transmembrane region" description="Helical" evidence="1">
    <location>
        <begin position="220"/>
        <end position="239"/>
    </location>
</feature>
<dbReference type="Pfam" id="PF02517">
    <property type="entry name" value="Rce1-like"/>
    <property type="match status" value="1"/>
</dbReference>
<evidence type="ECO:0000313" key="4">
    <source>
        <dbReference type="Proteomes" id="UP000184612"/>
    </source>
</evidence>
<dbReference type="Proteomes" id="UP000184612">
    <property type="component" value="Unassembled WGS sequence"/>
</dbReference>
<feature type="transmembrane region" description="Helical" evidence="1">
    <location>
        <begin position="41"/>
        <end position="61"/>
    </location>
</feature>
<dbReference type="STRING" id="1121345.SAMN02745217_01623"/>
<accession>A0A1M7Y5I9</accession>
<evidence type="ECO:0000313" key="3">
    <source>
        <dbReference type="EMBL" id="SHO47684.1"/>
    </source>
</evidence>
<organism evidence="3 4">
    <name type="scientific">Anaerocolumna xylanovorans DSM 12503</name>
    <dbReference type="NCBI Taxonomy" id="1121345"/>
    <lineage>
        <taxon>Bacteria</taxon>
        <taxon>Bacillati</taxon>
        <taxon>Bacillota</taxon>
        <taxon>Clostridia</taxon>
        <taxon>Lachnospirales</taxon>
        <taxon>Lachnospiraceae</taxon>
        <taxon>Anaerocolumna</taxon>
    </lineage>
</organism>
<dbReference type="GO" id="GO:0004175">
    <property type="term" value="F:endopeptidase activity"/>
    <property type="evidence" value="ECO:0007669"/>
    <property type="project" value="UniProtKB-ARBA"/>
</dbReference>
<evidence type="ECO:0000256" key="1">
    <source>
        <dbReference type="SAM" id="Phobius"/>
    </source>
</evidence>
<evidence type="ECO:0000259" key="2">
    <source>
        <dbReference type="Pfam" id="PF02517"/>
    </source>
</evidence>
<feature type="transmembrane region" description="Helical" evidence="1">
    <location>
        <begin position="175"/>
        <end position="199"/>
    </location>
</feature>
<name>A0A1M7Y5I9_9FIRM</name>
<feature type="transmembrane region" description="Helical" evidence="1">
    <location>
        <begin position="146"/>
        <end position="163"/>
    </location>
</feature>